<evidence type="ECO:0000313" key="7">
    <source>
        <dbReference type="Proteomes" id="UP001152795"/>
    </source>
</evidence>
<feature type="region of interest" description="Disordered" evidence="5">
    <location>
        <begin position="240"/>
        <end position="260"/>
    </location>
</feature>
<dbReference type="GO" id="GO:0006606">
    <property type="term" value="P:protein import into nucleus"/>
    <property type="evidence" value="ECO:0007669"/>
    <property type="project" value="TreeGrafter"/>
</dbReference>
<dbReference type="AlphaFoldDB" id="A0A6S7IHM7"/>
<feature type="non-terminal residue" evidence="6">
    <location>
        <position position="1"/>
    </location>
</feature>
<feature type="compositionally biased region" description="Polar residues" evidence="5">
    <location>
        <begin position="162"/>
        <end position="180"/>
    </location>
</feature>
<evidence type="ECO:0000256" key="4">
    <source>
        <dbReference type="ARBA" id="ARBA00023242"/>
    </source>
</evidence>
<dbReference type="EMBL" id="CACRXK020010056">
    <property type="protein sequence ID" value="CAB4018555.1"/>
    <property type="molecule type" value="Genomic_DNA"/>
</dbReference>
<feature type="region of interest" description="Disordered" evidence="5">
    <location>
        <begin position="154"/>
        <end position="180"/>
    </location>
</feature>
<reference evidence="6" key="1">
    <citation type="submission" date="2020-04" db="EMBL/GenBank/DDBJ databases">
        <authorList>
            <person name="Alioto T."/>
            <person name="Alioto T."/>
            <person name="Gomez Garrido J."/>
        </authorList>
    </citation>
    <scope>NUCLEOTIDE SEQUENCE</scope>
    <source>
        <strain evidence="6">A484AB</strain>
    </source>
</reference>
<accession>A0A6S7IHM7</accession>
<evidence type="ECO:0000313" key="6">
    <source>
        <dbReference type="EMBL" id="CAB4018555.1"/>
    </source>
</evidence>
<organism evidence="6 7">
    <name type="scientific">Paramuricea clavata</name>
    <name type="common">Red gorgonian</name>
    <name type="synonym">Violescent sea-whip</name>
    <dbReference type="NCBI Taxonomy" id="317549"/>
    <lineage>
        <taxon>Eukaryota</taxon>
        <taxon>Metazoa</taxon>
        <taxon>Cnidaria</taxon>
        <taxon>Anthozoa</taxon>
        <taxon>Octocorallia</taxon>
        <taxon>Malacalcyonacea</taxon>
        <taxon>Plexauridae</taxon>
        <taxon>Paramuricea</taxon>
    </lineage>
</organism>
<dbReference type="SUPFAM" id="SSF48371">
    <property type="entry name" value="ARM repeat"/>
    <property type="match status" value="1"/>
</dbReference>
<dbReference type="GO" id="GO:0005634">
    <property type="term" value="C:nucleus"/>
    <property type="evidence" value="ECO:0007669"/>
    <property type="project" value="UniProtKB-SubCell"/>
</dbReference>
<proteinExistence type="inferred from homology"/>
<keyword evidence="4" id="KW-0539">Nucleus</keyword>
<feature type="non-terminal residue" evidence="6">
    <location>
        <position position="283"/>
    </location>
</feature>
<dbReference type="InterPro" id="IPR016024">
    <property type="entry name" value="ARM-type_fold"/>
</dbReference>
<name>A0A6S7IHM7_PARCT</name>
<dbReference type="GO" id="GO:0005737">
    <property type="term" value="C:cytoplasm"/>
    <property type="evidence" value="ECO:0007669"/>
    <property type="project" value="TreeGrafter"/>
</dbReference>
<dbReference type="Pfam" id="PF08389">
    <property type="entry name" value="Xpo1"/>
    <property type="match status" value="1"/>
</dbReference>
<evidence type="ECO:0000256" key="5">
    <source>
        <dbReference type="SAM" id="MobiDB-lite"/>
    </source>
</evidence>
<protein>
    <submittedName>
        <fullName evidence="6">Transportin-3 isoform X2</fullName>
    </submittedName>
</protein>
<dbReference type="PANTHER" id="PTHR12363">
    <property type="entry name" value="TRANSPORTIN 3 AND IMPORTIN 13"/>
    <property type="match status" value="1"/>
</dbReference>
<comment type="caution">
    <text evidence="6">The sequence shown here is derived from an EMBL/GenBank/DDBJ whole genome shotgun (WGS) entry which is preliminary data.</text>
</comment>
<keyword evidence="3" id="KW-0813">Transport</keyword>
<keyword evidence="7" id="KW-1185">Reference proteome</keyword>
<dbReference type="Gene3D" id="1.25.10.10">
    <property type="entry name" value="Leucine-rich Repeat Variant"/>
    <property type="match status" value="2"/>
</dbReference>
<comment type="similarity">
    <text evidence="2">Belongs to the importin beta family.</text>
</comment>
<dbReference type="OrthoDB" id="435593at2759"/>
<evidence type="ECO:0000256" key="2">
    <source>
        <dbReference type="ARBA" id="ARBA00007991"/>
    </source>
</evidence>
<evidence type="ECO:0000256" key="3">
    <source>
        <dbReference type="ARBA" id="ARBA00022448"/>
    </source>
</evidence>
<dbReference type="PANTHER" id="PTHR12363:SF33">
    <property type="entry name" value="IMPORTIN-13"/>
    <property type="match status" value="1"/>
</dbReference>
<dbReference type="InterPro" id="IPR013598">
    <property type="entry name" value="Exportin-1/Importin-b-like"/>
</dbReference>
<gene>
    <name evidence="6" type="ORF">PACLA_8A030535</name>
</gene>
<evidence type="ECO:0000256" key="1">
    <source>
        <dbReference type="ARBA" id="ARBA00004123"/>
    </source>
</evidence>
<sequence>NLKNSLLNHITQLHNSTQAILNQLCMAVADFVVQMPQWSNPVKDLVEKFSKTIQMIPALLEILLYLTEEIFCCLGGWLLLGAYPPDEVMKSRLFPVLFETLVNDKASQNLKEAATDVLCYAIFSVGDLEPQCQMAAALSFEVLKLVPMYEQAKSNSDHDSQVHQPGSTPTSFGDFPTTHTRTFFGSSPGSSSALVPKVSTFPGREISQKECVKDYWNSQVSQPGRSGGLPTTHTRTLFGGRPGSSSALVPSNSVNSPNEEMAKKIKELERQLEDLNKSKLEGE</sequence>
<dbReference type="InterPro" id="IPR011989">
    <property type="entry name" value="ARM-like"/>
</dbReference>
<dbReference type="InterPro" id="IPR051345">
    <property type="entry name" value="Importin_beta-like_NTR"/>
</dbReference>
<comment type="subcellular location">
    <subcellularLocation>
        <location evidence="1">Nucleus</location>
    </subcellularLocation>
</comment>
<dbReference type="Proteomes" id="UP001152795">
    <property type="component" value="Unassembled WGS sequence"/>
</dbReference>
<feature type="compositionally biased region" description="Polar residues" evidence="5">
    <location>
        <begin position="243"/>
        <end position="258"/>
    </location>
</feature>